<dbReference type="AlphaFoldDB" id="A0A084SQS3"/>
<name>A0A084SQS3_9BACT</name>
<dbReference type="RefSeq" id="WP_043401028.1">
    <property type="nucleotide sequence ID" value="NZ_JPMI01000176.1"/>
</dbReference>
<organism evidence="1 2">
    <name type="scientific">Archangium violaceum Cb vi76</name>
    <dbReference type="NCBI Taxonomy" id="1406225"/>
    <lineage>
        <taxon>Bacteria</taxon>
        <taxon>Pseudomonadati</taxon>
        <taxon>Myxococcota</taxon>
        <taxon>Myxococcia</taxon>
        <taxon>Myxococcales</taxon>
        <taxon>Cystobacterineae</taxon>
        <taxon>Archangiaceae</taxon>
        <taxon>Archangium</taxon>
    </lineage>
</organism>
<evidence type="ECO:0000313" key="1">
    <source>
        <dbReference type="EMBL" id="KFA90808.1"/>
    </source>
</evidence>
<proteinExistence type="predicted"/>
<sequence length="104" mass="10913">MGLFTRDVVALYVQPSRAGLAAELDTWLLGQEASGALERLRVRSLGSGATGPTATPVDALLSATAERLALMPWVATAKQRAGQPIGEELASTGLEGGVRQRLRL</sequence>
<gene>
    <name evidence="1" type="ORF">Q664_26200</name>
</gene>
<accession>A0A084SQS3</accession>
<comment type="caution">
    <text evidence="1">The sequence shown here is derived from an EMBL/GenBank/DDBJ whole genome shotgun (WGS) entry which is preliminary data.</text>
</comment>
<dbReference type="Proteomes" id="UP000028547">
    <property type="component" value="Unassembled WGS sequence"/>
</dbReference>
<dbReference type="EMBL" id="JPMI01000176">
    <property type="protein sequence ID" value="KFA90808.1"/>
    <property type="molecule type" value="Genomic_DNA"/>
</dbReference>
<dbReference type="GO" id="GO:0046417">
    <property type="term" value="P:chorismate metabolic process"/>
    <property type="evidence" value="ECO:0007669"/>
    <property type="project" value="InterPro"/>
</dbReference>
<dbReference type="InterPro" id="IPR036979">
    <property type="entry name" value="CM_dom_sf"/>
</dbReference>
<evidence type="ECO:0000313" key="2">
    <source>
        <dbReference type="Proteomes" id="UP000028547"/>
    </source>
</evidence>
<dbReference type="Gene3D" id="1.20.59.10">
    <property type="entry name" value="Chorismate mutase"/>
    <property type="match status" value="1"/>
</dbReference>
<protein>
    <submittedName>
        <fullName evidence="1">Uncharacterized protein</fullName>
    </submittedName>
</protein>
<reference evidence="1 2" key="1">
    <citation type="submission" date="2014-07" db="EMBL/GenBank/DDBJ databases">
        <title>Draft Genome Sequence of Gephyronic Acid Producer, Cystobacter violaceus Strain Cb vi76.</title>
        <authorList>
            <person name="Stevens D.C."/>
            <person name="Young J."/>
            <person name="Carmichael R."/>
            <person name="Tan J."/>
            <person name="Taylor R.E."/>
        </authorList>
    </citation>
    <scope>NUCLEOTIDE SEQUENCE [LARGE SCALE GENOMIC DNA]</scope>
    <source>
        <strain evidence="1 2">Cb vi76</strain>
    </source>
</reference>